<dbReference type="InterPro" id="IPR058936">
    <property type="entry name" value="At4g15545-like"/>
</dbReference>
<dbReference type="PANTHER" id="PTHR47383:SF8">
    <property type="entry name" value="OS01G0768300 PROTEIN"/>
    <property type="match status" value="1"/>
</dbReference>
<evidence type="ECO:0000256" key="1">
    <source>
        <dbReference type="SAM" id="MobiDB-lite"/>
    </source>
</evidence>
<dbReference type="Pfam" id="PF25972">
    <property type="entry name" value="At4g15545_C"/>
    <property type="match status" value="1"/>
</dbReference>
<name>A0A699SSJ3_TANCI</name>
<sequence>MSSWYSSSQQSSAGNSPPHGPPIPGRANKIDGKEVFRQARSRLSYEQFSAFLANIKELNALRQSREVSITASVSY</sequence>
<reference evidence="3" key="1">
    <citation type="journal article" date="2019" name="Sci. Rep.">
        <title>Draft genome of Tanacetum cinerariifolium, the natural source of mosquito coil.</title>
        <authorList>
            <person name="Yamashiro T."/>
            <person name="Shiraishi A."/>
            <person name="Satake H."/>
            <person name="Nakayama K."/>
        </authorList>
    </citation>
    <scope>NUCLEOTIDE SEQUENCE</scope>
</reference>
<feature type="region of interest" description="Disordered" evidence="1">
    <location>
        <begin position="1"/>
        <end position="32"/>
    </location>
</feature>
<evidence type="ECO:0000259" key="2">
    <source>
        <dbReference type="Pfam" id="PF25972"/>
    </source>
</evidence>
<dbReference type="PANTHER" id="PTHR47383">
    <property type="entry name" value="OS03G0659800 PROTEIN"/>
    <property type="match status" value="1"/>
</dbReference>
<organism evidence="3">
    <name type="scientific">Tanacetum cinerariifolium</name>
    <name type="common">Dalmatian daisy</name>
    <name type="synonym">Chrysanthemum cinerariifolium</name>
    <dbReference type="NCBI Taxonomy" id="118510"/>
    <lineage>
        <taxon>Eukaryota</taxon>
        <taxon>Viridiplantae</taxon>
        <taxon>Streptophyta</taxon>
        <taxon>Embryophyta</taxon>
        <taxon>Tracheophyta</taxon>
        <taxon>Spermatophyta</taxon>
        <taxon>Magnoliopsida</taxon>
        <taxon>eudicotyledons</taxon>
        <taxon>Gunneridae</taxon>
        <taxon>Pentapetalae</taxon>
        <taxon>asterids</taxon>
        <taxon>campanulids</taxon>
        <taxon>Asterales</taxon>
        <taxon>Asteraceae</taxon>
        <taxon>Asteroideae</taxon>
        <taxon>Anthemideae</taxon>
        <taxon>Anthemidinae</taxon>
        <taxon>Tanacetum</taxon>
    </lineage>
</organism>
<accession>A0A699SSJ3</accession>
<dbReference type="AlphaFoldDB" id="A0A699SSJ3"/>
<gene>
    <name evidence="3" type="ORF">Tci_871967</name>
</gene>
<feature type="compositionally biased region" description="Low complexity" evidence="1">
    <location>
        <begin position="1"/>
        <end position="12"/>
    </location>
</feature>
<feature type="domain" description="At4g15545-like C-terminal" evidence="2">
    <location>
        <begin position="29"/>
        <end position="67"/>
    </location>
</feature>
<protein>
    <recommendedName>
        <fullName evidence="2">At4g15545-like C-terminal domain-containing protein</fullName>
    </recommendedName>
</protein>
<dbReference type="InterPro" id="IPR058935">
    <property type="entry name" value="At4g15545-like_C"/>
</dbReference>
<proteinExistence type="predicted"/>
<evidence type="ECO:0000313" key="3">
    <source>
        <dbReference type="EMBL" id="GFC99997.1"/>
    </source>
</evidence>
<dbReference type="EMBL" id="BKCJ011182068">
    <property type="protein sequence ID" value="GFC99997.1"/>
    <property type="molecule type" value="Genomic_DNA"/>
</dbReference>
<comment type="caution">
    <text evidence="3">The sequence shown here is derived from an EMBL/GenBank/DDBJ whole genome shotgun (WGS) entry which is preliminary data.</text>
</comment>